<dbReference type="GO" id="GO:0035269">
    <property type="term" value="P:protein O-linked glycosylation via mannose"/>
    <property type="evidence" value="ECO:0007669"/>
    <property type="project" value="TreeGrafter"/>
</dbReference>
<comment type="subcellular location">
    <subcellularLocation>
        <location evidence="2">Golgi apparatus membrane</location>
        <topology evidence="2">Single-pass type II membrane protein</topology>
    </subcellularLocation>
</comment>
<keyword evidence="15" id="KW-0464">Manganese</keyword>
<evidence type="ECO:0000256" key="14">
    <source>
        <dbReference type="ARBA" id="ARBA00023180"/>
    </source>
</evidence>
<evidence type="ECO:0000256" key="19">
    <source>
        <dbReference type="ARBA" id="ARBA00033291"/>
    </source>
</evidence>
<evidence type="ECO:0000256" key="8">
    <source>
        <dbReference type="ARBA" id="ARBA00022692"/>
    </source>
</evidence>
<evidence type="ECO:0000256" key="7">
    <source>
        <dbReference type="ARBA" id="ARBA00022679"/>
    </source>
</evidence>
<evidence type="ECO:0000256" key="5">
    <source>
        <dbReference type="ARBA" id="ARBA00017962"/>
    </source>
</evidence>
<dbReference type="GO" id="GO:0046872">
    <property type="term" value="F:metal ion binding"/>
    <property type="evidence" value="ECO:0007669"/>
    <property type="project" value="UniProtKB-KW"/>
</dbReference>
<dbReference type="InterPro" id="IPR043189">
    <property type="entry name" value="B4GAT1"/>
</dbReference>
<keyword evidence="14" id="KW-0325">Glycoprotein</keyword>
<keyword evidence="11" id="KW-1133">Transmembrane helix</keyword>
<sequence length="289" mass="33037">MTHEIPFIFWPLLFIQILLFYKKSAGQAEVEENLNSRKSPRAALSRARSLQEETRGDNFVHHFLGETSDYTGDYRIIRYYMSSGFAGDYEDITLATFATVADIPQLWKLARKWQGPMSISLFVDGDQATIAHIAIEKFRKCSGLDDSIPLHFHLVYSTSLEALTDDARLADLKYFSCAEFKELCERQQRIDFAQTGLRLPKNLLRNIAKDSASTDFVLSADISLSPNDNLRENFLKFANKENLFDATSKQAFVIPAFEIKHGLPFPRRGLVFIFEIIFLLHTHKILTGL</sequence>
<proteinExistence type="inferred from homology"/>
<keyword evidence="8" id="KW-0812">Transmembrane</keyword>
<dbReference type="EMBL" id="FN654288">
    <property type="protein sequence ID" value="CBY30934.1"/>
    <property type="molecule type" value="Genomic_DNA"/>
</dbReference>
<comment type="catalytic activity">
    <reaction evidence="20">
        <text>3-O-[beta-D-Xyl-(1-&gt;4)-Rib-ol-P-Rib-ol-P-3-beta-D-GalNAc-(1-&gt;3)-beta-D-GlcNAc-(1-&gt;4)-(O-6-P-alpha-D-Man)]-Thr-[protein] + UDP-alpha-D-glucuronate = 3-O-[beta-D-GlcA-(1-&gt;3)-beta-D-Xyl-(1-&gt;4)-Rib-ol-P-Rib-ol-P-3-beta-D-GalNAc-(1-&gt;3)-beta-D-GlcNAc-(1-&gt;4)-(O-6-P-alpha-D-Man)]-Thr-[protein] + UDP + H(+)</text>
        <dbReference type="Rhea" id="RHEA:46860"/>
        <dbReference type="Rhea" id="RHEA-COMP:15023"/>
        <dbReference type="Rhea" id="RHEA-COMP:17482"/>
        <dbReference type="ChEBI" id="CHEBI:15378"/>
        <dbReference type="ChEBI" id="CHEBI:58052"/>
        <dbReference type="ChEBI" id="CHEBI:58223"/>
        <dbReference type="ChEBI" id="CHEBI:142405"/>
        <dbReference type="ChEBI" id="CHEBI:177336"/>
    </reaction>
</comment>
<protein>
    <recommendedName>
        <fullName evidence="5">Beta-1,4-glucuronyltransferase 1</fullName>
    </recommendedName>
    <alternativeName>
        <fullName evidence="16">I-beta-1,3-N-acetylglucosaminyltransferase</fullName>
    </alternativeName>
    <alternativeName>
        <fullName evidence="19">N-acetyllactosaminide beta-1,3-N-acetylglucosaminyltransferase</fullName>
    </alternativeName>
    <alternativeName>
        <fullName evidence="17">Poly-N-acetyllactosamine extension enzyme</fullName>
    </alternativeName>
    <alternativeName>
        <fullName evidence="18">UDP-GlcNAc:betaGal beta-1,3-N-acetylglucosaminyltransferase 1</fullName>
    </alternativeName>
</protein>
<keyword evidence="6" id="KW-0328">Glycosyltransferase</keyword>
<organism evidence="22">
    <name type="scientific">Oikopleura dioica</name>
    <name type="common">Tunicate</name>
    <dbReference type="NCBI Taxonomy" id="34765"/>
    <lineage>
        <taxon>Eukaryota</taxon>
        <taxon>Metazoa</taxon>
        <taxon>Chordata</taxon>
        <taxon>Tunicata</taxon>
        <taxon>Appendicularia</taxon>
        <taxon>Copelata</taxon>
        <taxon>Oikopleuridae</taxon>
        <taxon>Oikopleura</taxon>
    </lineage>
</organism>
<name>E4Y5N4_OIKDI</name>
<comment type="pathway">
    <text evidence="3">Protein modification; protein glycosylation.</text>
</comment>
<keyword evidence="9" id="KW-0479">Metal-binding</keyword>
<comment type="cofactor">
    <cofactor evidence="1">
        <name>Mn(2+)</name>
        <dbReference type="ChEBI" id="CHEBI:29035"/>
    </cofactor>
</comment>
<evidence type="ECO:0000256" key="10">
    <source>
        <dbReference type="ARBA" id="ARBA00022968"/>
    </source>
</evidence>
<dbReference type="UniPathway" id="UPA00378"/>
<feature type="signal peptide" evidence="21">
    <location>
        <begin position="1"/>
        <end position="26"/>
    </location>
</feature>
<evidence type="ECO:0000313" key="22">
    <source>
        <dbReference type="EMBL" id="CBY30934.1"/>
    </source>
</evidence>
<dbReference type="PANTHER" id="PTHR46420:SF1">
    <property type="entry name" value="BETA-1,4-GLUCURONYLTRANSFERASE 1"/>
    <property type="match status" value="1"/>
</dbReference>
<dbReference type="Pfam" id="PF13896">
    <property type="entry name" value="Glyco_transf_49"/>
    <property type="match status" value="1"/>
</dbReference>
<evidence type="ECO:0000256" key="4">
    <source>
        <dbReference type="ARBA" id="ARBA00008539"/>
    </source>
</evidence>
<evidence type="ECO:0000256" key="13">
    <source>
        <dbReference type="ARBA" id="ARBA00023136"/>
    </source>
</evidence>
<evidence type="ECO:0000256" key="2">
    <source>
        <dbReference type="ARBA" id="ARBA00004323"/>
    </source>
</evidence>
<dbReference type="AlphaFoldDB" id="E4Y5N4"/>
<evidence type="ECO:0000256" key="6">
    <source>
        <dbReference type="ARBA" id="ARBA00022676"/>
    </source>
</evidence>
<keyword evidence="13" id="KW-0472">Membrane</keyword>
<dbReference type="PANTHER" id="PTHR46420">
    <property type="entry name" value="BETA-1,4-GLUCURONYLTRANSFERASE 1"/>
    <property type="match status" value="1"/>
</dbReference>
<keyword evidence="7" id="KW-0808">Transferase</keyword>
<evidence type="ECO:0000256" key="1">
    <source>
        <dbReference type="ARBA" id="ARBA00001936"/>
    </source>
</evidence>
<evidence type="ECO:0000256" key="11">
    <source>
        <dbReference type="ARBA" id="ARBA00022989"/>
    </source>
</evidence>
<evidence type="ECO:0000256" key="21">
    <source>
        <dbReference type="SAM" id="SignalP"/>
    </source>
</evidence>
<evidence type="ECO:0000256" key="18">
    <source>
        <dbReference type="ARBA" id="ARBA00032181"/>
    </source>
</evidence>
<feature type="chain" id="PRO_5003193562" description="Beta-1,4-glucuronyltransferase 1" evidence="21">
    <location>
        <begin position="27"/>
        <end position="289"/>
    </location>
</feature>
<dbReference type="GO" id="GO:0015020">
    <property type="term" value="F:glucuronosyltransferase activity"/>
    <property type="evidence" value="ECO:0007669"/>
    <property type="project" value="InterPro"/>
</dbReference>
<accession>E4Y5N4</accession>
<keyword evidence="10" id="KW-0735">Signal-anchor</keyword>
<evidence type="ECO:0000256" key="20">
    <source>
        <dbReference type="ARBA" id="ARBA00047852"/>
    </source>
</evidence>
<reference evidence="22" key="1">
    <citation type="journal article" date="2010" name="Science">
        <title>Plasticity of animal genome architecture unmasked by rapid evolution of a pelagic tunicate.</title>
        <authorList>
            <person name="Denoeud F."/>
            <person name="Henriet S."/>
            <person name="Mungpakdee S."/>
            <person name="Aury J.M."/>
            <person name="Da Silva C."/>
            <person name="Brinkmann H."/>
            <person name="Mikhaleva J."/>
            <person name="Olsen L.C."/>
            <person name="Jubin C."/>
            <person name="Canestro C."/>
            <person name="Bouquet J.M."/>
            <person name="Danks G."/>
            <person name="Poulain J."/>
            <person name="Campsteijn C."/>
            <person name="Adamski M."/>
            <person name="Cross I."/>
            <person name="Yadetie F."/>
            <person name="Muffato M."/>
            <person name="Louis A."/>
            <person name="Butcher S."/>
            <person name="Tsagkogeorga G."/>
            <person name="Konrad A."/>
            <person name="Singh S."/>
            <person name="Jensen M.F."/>
            <person name="Cong E.H."/>
            <person name="Eikeseth-Otteraa H."/>
            <person name="Noel B."/>
            <person name="Anthouard V."/>
            <person name="Porcel B.M."/>
            <person name="Kachouri-Lafond R."/>
            <person name="Nishino A."/>
            <person name="Ugolini M."/>
            <person name="Chourrout P."/>
            <person name="Nishida H."/>
            <person name="Aasland R."/>
            <person name="Huzurbazar S."/>
            <person name="Westhof E."/>
            <person name="Delsuc F."/>
            <person name="Lehrach H."/>
            <person name="Reinhardt R."/>
            <person name="Weissenbach J."/>
            <person name="Roy S.W."/>
            <person name="Artiguenave F."/>
            <person name="Postlethwait J.H."/>
            <person name="Manak J.R."/>
            <person name="Thompson E.M."/>
            <person name="Jaillon O."/>
            <person name="Du Pasquier L."/>
            <person name="Boudinot P."/>
            <person name="Liberles D.A."/>
            <person name="Volff J.N."/>
            <person name="Philippe H."/>
            <person name="Lenhard B."/>
            <person name="Roest Crollius H."/>
            <person name="Wincker P."/>
            <person name="Chourrout D."/>
        </authorList>
    </citation>
    <scope>NUCLEOTIDE SEQUENCE [LARGE SCALE GENOMIC DNA]</scope>
</reference>
<evidence type="ECO:0000256" key="12">
    <source>
        <dbReference type="ARBA" id="ARBA00023034"/>
    </source>
</evidence>
<comment type="similarity">
    <text evidence="4">Belongs to the glycosyltransferase 49 family.</text>
</comment>
<keyword evidence="12" id="KW-0333">Golgi apparatus</keyword>
<evidence type="ECO:0000256" key="3">
    <source>
        <dbReference type="ARBA" id="ARBA00004922"/>
    </source>
</evidence>
<evidence type="ECO:0000256" key="17">
    <source>
        <dbReference type="ARBA" id="ARBA00032175"/>
    </source>
</evidence>
<keyword evidence="21" id="KW-0732">Signal</keyword>
<evidence type="ECO:0000256" key="16">
    <source>
        <dbReference type="ARBA" id="ARBA00030723"/>
    </source>
</evidence>
<dbReference type="Proteomes" id="UP000011014">
    <property type="component" value="Unassembled WGS sequence"/>
</dbReference>
<gene>
    <name evidence="22" type="ORF">GSOID_T00018881001</name>
</gene>
<evidence type="ECO:0000256" key="15">
    <source>
        <dbReference type="ARBA" id="ARBA00023211"/>
    </source>
</evidence>
<evidence type="ECO:0000256" key="9">
    <source>
        <dbReference type="ARBA" id="ARBA00022723"/>
    </source>
</evidence>
<dbReference type="GO" id="GO:0000139">
    <property type="term" value="C:Golgi membrane"/>
    <property type="evidence" value="ECO:0007669"/>
    <property type="project" value="UniProtKB-SubCell"/>
</dbReference>